<dbReference type="OrthoDB" id="2678783at2759"/>
<dbReference type="GeneID" id="64635379"/>
<feature type="compositionally biased region" description="Acidic residues" evidence="1">
    <location>
        <begin position="672"/>
        <end position="691"/>
    </location>
</feature>
<sequence>MSTKDTSCCTLLDAQVKRRTKAQKAANDLAIKEAKEAAVQKRVEHLTGMQVEMEKAQKGLLTKKQPHALDDLPEADVTDNHQEAASGADHGTSGKEKKATVKRSGKMLIRDTISNVQKKITTLATQPQTPILLVPAKITDDIPEDALTGSFADEIDDSLEHKAACFESKQNKGKSKVASIFDNDSDFEGPKAPFMQILPIEFDSEDELVTLFSDEGKDSQEPTNLKALTTRTLKCKASADSLMDDNKESVTSKWSMDIDHNAMLELAEDLIEDSDGKSPQPEPIVIKKEKVVWTTTSTSTMTSIADGKLVPVHKKVKVESSGTVGACGTAGSHAAKFQQNVDTIPEQMKTCSAYHTVNLPSAMQANQHWVKKFLPTIMLWAGSYEDIWIIPDDVLLHHAQLVFDAVYKELNIALAHGGMVHLLTVQCISEWRTNFGSTAIVIVMDFMTWNSDCAPSELITSLLNEWAFLFENPDSPSPLIAYCSPFILQLFGTAHLNTIKGYVNVPSFDMHALATSGMSQVLALSAIAVEHALKMIKKKELKVQDVLSLTSQGKATIKLPKVLNKIMRKESSVHVLFSAALWSKPTKAFTKSILSKPAGYVEATIEMARATASDVTETPVGSFDNVMNTIKHTLFCDPLFTNDRVFCLHMEEFLNLTDEHLELSGSMVDSSTESEDEHSDGSDTESEDEFEETHAKMQQSLVSTPKLKLDLHMGVDHSKGLFKFFLKISCEEHLQCAWIPFSWELKDQEWDHHQQQFDKFEKAAHKWERAAEHKRKQQACEKAAKQKPTINSTLHDSTPQ</sequence>
<evidence type="ECO:0000313" key="3">
    <source>
        <dbReference type="Proteomes" id="UP000807769"/>
    </source>
</evidence>
<dbReference type="AlphaFoldDB" id="A0A9P7DP42"/>
<evidence type="ECO:0000256" key="1">
    <source>
        <dbReference type="SAM" id="MobiDB-lite"/>
    </source>
</evidence>
<dbReference type="Proteomes" id="UP000807769">
    <property type="component" value="Unassembled WGS sequence"/>
</dbReference>
<reference evidence="2" key="1">
    <citation type="journal article" date="2020" name="New Phytol.">
        <title>Comparative genomics reveals dynamic genome evolution in host specialist ectomycorrhizal fungi.</title>
        <authorList>
            <person name="Lofgren L.A."/>
            <person name="Nguyen N.H."/>
            <person name="Vilgalys R."/>
            <person name="Ruytinx J."/>
            <person name="Liao H.L."/>
            <person name="Branco S."/>
            <person name="Kuo A."/>
            <person name="LaButti K."/>
            <person name="Lipzen A."/>
            <person name="Andreopoulos W."/>
            <person name="Pangilinan J."/>
            <person name="Riley R."/>
            <person name="Hundley H."/>
            <person name="Na H."/>
            <person name="Barry K."/>
            <person name="Grigoriev I.V."/>
            <person name="Stajich J.E."/>
            <person name="Kennedy P.G."/>
        </authorList>
    </citation>
    <scope>NUCLEOTIDE SEQUENCE</scope>
    <source>
        <strain evidence="2">MN1</strain>
    </source>
</reference>
<gene>
    <name evidence="2" type="ORF">BJ212DRAFT_1488290</name>
</gene>
<keyword evidence="3" id="KW-1185">Reference proteome</keyword>
<feature type="region of interest" description="Disordered" evidence="1">
    <location>
        <begin position="83"/>
        <end position="103"/>
    </location>
</feature>
<accession>A0A9P7DP42</accession>
<evidence type="ECO:0000313" key="2">
    <source>
        <dbReference type="EMBL" id="KAG1799573.1"/>
    </source>
</evidence>
<feature type="region of interest" description="Disordered" evidence="1">
    <location>
        <begin position="773"/>
        <end position="800"/>
    </location>
</feature>
<proteinExistence type="predicted"/>
<organism evidence="2 3">
    <name type="scientific">Suillus subaureus</name>
    <dbReference type="NCBI Taxonomy" id="48587"/>
    <lineage>
        <taxon>Eukaryota</taxon>
        <taxon>Fungi</taxon>
        <taxon>Dikarya</taxon>
        <taxon>Basidiomycota</taxon>
        <taxon>Agaricomycotina</taxon>
        <taxon>Agaricomycetes</taxon>
        <taxon>Agaricomycetidae</taxon>
        <taxon>Boletales</taxon>
        <taxon>Suillineae</taxon>
        <taxon>Suillaceae</taxon>
        <taxon>Suillus</taxon>
    </lineage>
</organism>
<feature type="region of interest" description="Disordered" evidence="1">
    <location>
        <begin position="665"/>
        <end position="697"/>
    </location>
</feature>
<dbReference type="EMBL" id="JABBWG010000141">
    <property type="protein sequence ID" value="KAG1799573.1"/>
    <property type="molecule type" value="Genomic_DNA"/>
</dbReference>
<protein>
    <submittedName>
        <fullName evidence="2">Uncharacterized protein</fullName>
    </submittedName>
</protein>
<dbReference type="RefSeq" id="XP_041185742.1">
    <property type="nucleotide sequence ID" value="XM_041341363.1"/>
</dbReference>
<feature type="compositionally biased region" description="Polar residues" evidence="1">
    <location>
        <begin position="788"/>
        <end position="800"/>
    </location>
</feature>
<name>A0A9P7DP42_9AGAM</name>
<comment type="caution">
    <text evidence="2">The sequence shown here is derived from an EMBL/GenBank/DDBJ whole genome shotgun (WGS) entry which is preliminary data.</text>
</comment>